<feature type="active site" evidence="14">
    <location>
        <position position="418"/>
    </location>
</feature>
<feature type="domain" description="B12-dependent ribonucleotide reductase insertion" evidence="17">
    <location>
        <begin position="187"/>
        <end position="296"/>
    </location>
</feature>
<evidence type="ECO:0000256" key="4">
    <source>
        <dbReference type="ARBA" id="ARBA00012275"/>
    </source>
</evidence>
<keyword evidence="10 15" id="KW-1015">Disulfide bond</keyword>
<dbReference type="Gene3D" id="3.20.70.20">
    <property type="match status" value="1"/>
</dbReference>
<dbReference type="InterPro" id="IPR054158">
    <property type="entry name" value="RNR-II_ins_dom"/>
</dbReference>
<keyword evidence="9" id="KW-0560">Oxidoreductase</keyword>
<evidence type="ECO:0000259" key="16">
    <source>
        <dbReference type="Pfam" id="PF17975"/>
    </source>
</evidence>
<protein>
    <recommendedName>
        <fullName evidence="5">Adenosylcobalamin-dependent ribonucleoside-triphosphate reductase</fullName>
        <ecNumber evidence="4">1.17.4.2</ecNumber>
    </recommendedName>
</protein>
<evidence type="ECO:0000256" key="12">
    <source>
        <dbReference type="ARBA" id="ARBA00023285"/>
    </source>
</evidence>
<keyword evidence="19" id="KW-1185">Reference proteome</keyword>
<dbReference type="Pfam" id="PF21995">
    <property type="entry name" value="RNR-II_ins_dom"/>
    <property type="match status" value="1"/>
</dbReference>
<dbReference type="NCBIfam" id="TIGR02505">
    <property type="entry name" value="RTPR"/>
    <property type="match status" value="1"/>
</dbReference>
<accession>A0A0R2EZK8</accession>
<dbReference type="OrthoDB" id="9763270at2"/>
<evidence type="ECO:0000313" key="19">
    <source>
        <dbReference type="Proteomes" id="UP000051442"/>
    </source>
</evidence>
<keyword evidence="6" id="KW-0021">Allosteric enzyme</keyword>
<keyword evidence="8" id="KW-0235">DNA replication</keyword>
<feature type="domain" description="Ribonucleotide reductase alpha-helical" evidence="16">
    <location>
        <begin position="11"/>
        <end position="111"/>
    </location>
</feature>
<evidence type="ECO:0000256" key="13">
    <source>
        <dbReference type="ARBA" id="ARBA00048987"/>
    </source>
</evidence>
<sequence length="748" mass="83581">MQVTSSKLITLSSEFIEQVKDEITPHWGELGWVTYKRTYARWIDEENRHENWDETVKRVIEGNINLDPRLHEDHIDPEVVTELEDEAQKLFKLVYSLSATPSGRNLWISGSKYQDRNGDALNNCWFIAVRPQPYGDSHIMPDYLDQDQVAVSMPFSFMFDQLMKGGGVGFSVVQDNVKQIPMVDDNVNLTILIDEKSDSYTDSIALGATDKQQWLAEHSLDEGRYYKLPDTREGWILANANLVDMHFNSTNPDHESNLILDMSDIRPKGAKIKGFGGTASGPMPLIEMLFDTNKLLDARVGQKLTSVDCTDLGNLIGKTVVAGNVRRSAELALGSSDDDAFITMKQDQDKLYHHRWASNNSVAVDTKKSDYTAVADSIMHNGEPGIVNLELSKHFGRLVDGRQENIDGAVEGTNPCGEISLDNGEPCNLFEVFPSVATEQGFDLEDAFGLGTRYTKRVTFSNYDWEVSRNVIKKNHRIGISMSGIQDWILKEFGNRVVLGFKDGIDPETHEAIKEPVYDERVVAKFDNIYHAIVDADNAYSATLGCAPSVKHTTVKPSGTVAKLAGVSEGMHFHYAGYLIQRIRFQDTDPLLPALQLCGYKMEPDVYTKNTVCVEFPVRAAHADSDQFASAGNVSIAEQFATQAFLQKYWSDNAVSCTITFQPEEGDQIADLMKQYRFSIKSTSLLPYSGSDFKQAPKEPITKDVYEARRGQITNDVHAVYDSMATMDQKDLDLIDQSDCIGGACPVR</sequence>
<dbReference type="Gene3D" id="3.90.1390.10">
    <property type="entry name" value="b-12 dependent (class ii) ribonucleotide reductase, chain A, domain 3"/>
    <property type="match status" value="1"/>
</dbReference>
<evidence type="ECO:0000259" key="17">
    <source>
        <dbReference type="Pfam" id="PF21995"/>
    </source>
</evidence>
<evidence type="ECO:0000256" key="3">
    <source>
        <dbReference type="ARBA" id="ARBA00011245"/>
    </source>
</evidence>
<keyword evidence="12" id="KW-0170">Cobalt</keyword>
<dbReference type="GO" id="GO:0000166">
    <property type="term" value="F:nucleotide binding"/>
    <property type="evidence" value="ECO:0007669"/>
    <property type="project" value="InterPro"/>
</dbReference>
<dbReference type="EMBL" id="AYZM01000105">
    <property type="protein sequence ID" value="KRN21777.1"/>
    <property type="molecule type" value="Genomic_DNA"/>
</dbReference>
<reference evidence="18 19" key="1">
    <citation type="journal article" date="2015" name="Genome Announc.">
        <title>Expanding the biotechnology potential of lactobacilli through comparative genomics of 213 strains and associated genera.</title>
        <authorList>
            <person name="Sun Z."/>
            <person name="Harris H.M."/>
            <person name="McCann A."/>
            <person name="Guo C."/>
            <person name="Argimon S."/>
            <person name="Zhang W."/>
            <person name="Yang X."/>
            <person name="Jeffery I.B."/>
            <person name="Cooney J.C."/>
            <person name="Kagawa T.F."/>
            <person name="Liu W."/>
            <person name="Song Y."/>
            <person name="Salvetti E."/>
            <person name="Wrobel A."/>
            <person name="Rasinkangas P."/>
            <person name="Parkhill J."/>
            <person name="Rea M.C."/>
            <person name="O'Sullivan O."/>
            <person name="Ritari J."/>
            <person name="Douillard F.P."/>
            <person name="Paul Ross R."/>
            <person name="Yang R."/>
            <person name="Briner A.E."/>
            <person name="Felis G.E."/>
            <person name="de Vos W.M."/>
            <person name="Barrangou R."/>
            <person name="Klaenhammer T.R."/>
            <person name="Caufield P.W."/>
            <person name="Cui Y."/>
            <person name="Zhang H."/>
            <person name="O'Toole P.W."/>
        </authorList>
    </citation>
    <scope>NUCLEOTIDE SEQUENCE [LARGE SCALE GENOMIC DNA]</scope>
    <source>
        <strain evidence="18 19">DSM 23365</strain>
    </source>
</reference>
<evidence type="ECO:0000256" key="8">
    <source>
        <dbReference type="ARBA" id="ARBA00022705"/>
    </source>
</evidence>
<dbReference type="RefSeq" id="WP_057151985.1">
    <property type="nucleotide sequence ID" value="NZ_AYZM01000105.1"/>
</dbReference>
<dbReference type="EC" id="1.17.4.2" evidence="4"/>
<dbReference type="Proteomes" id="UP000051442">
    <property type="component" value="Unassembled WGS sequence"/>
</dbReference>
<evidence type="ECO:0000256" key="5">
    <source>
        <dbReference type="ARBA" id="ARBA00021063"/>
    </source>
</evidence>
<proteinExistence type="inferred from homology"/>
<dbReference type="Pfam" id="PF17975">
    <property type="entry name" value="RNR_Alpha"/>
    <property type="match status" value="1"/>
</dbReference>
<evidence type="ECO:0000256" key="11">
    <source>
        <dbReference type="ARBA" id="ARBA00023284"/>
    </source>
</evidence>
<feature type="disulfide bond" description="Redox-active" evidence="15">
    <location>
        <begin position="124"/>
        <end position="427"/>
    </location>
</feature>
<comment type="similarity">
    <text evidence="2">Belongs to the class II ribonucleoside-triphosphate reductase family.</text>
</comment>
<dbReference type="GO" id="GO:0031419">
    <property type="term" value="F:cobalamin binding"/>
    <property type="evidence" value="ECO:0007669"/>
    <property type="project" value="UniProtKB-KW"/>
</dbReference>
<dbReference type="PATRIC" id="fig|1423804.4.peg.1032"/>
<dbReference type="SUPFAM" id="SSF51998">
    <property type="entry name" value="PFL-like glycyl radical enzymes"/>
    <property type="match status" value="1"/>
</dbReference>
<comment type="cofactor">
    <cofactor evidence="1">
        <name>adenosylcob(III)alamin</name>
        <dbReference type="ChEBI" id="CHEBI:18408"/>
    </cofactor>
</comment>
<evidence type="ECO:0000256" key="14">
    <source>
        <dbReference type="PIRSR" id="PIRSR613345-1"/>
    </source>
</evidence>
<comment type="subunit">
    <text evidence="3">Monomer.</text>
</comment>
<dbReference type="GO" id="GO:0006260">
    <property type="term" value="P:DNA replication"/>
    <property type="evidence" value="ECO:0007669"/>
    <property type="project" value="UniProtKB-KW"/>
</dbReference>
<dbReference type="PANTHER" id="PTHR43371">
    <property type="entry name" value="VITAMIN B12-DEPENDENT RIBONUCLEOTIDE REDUCTASE"/>
    <property type="match status" value="1"/>
</dbReference>
<evidence type="ECO:0000256" key="1">
    <source>
        <dbReference type="ARBA" id="ARBA00001922"/>
    </source>
</evidence>
<evidence type="ECO:0000256" key="10">
    <source>
        <dbReference type="ARBA" id="ARBA00023157"/>
    </source>
</evidence>
<gene>
    <name evidence="18" type="ORF">FD14_GL000961</name>
</gene>
<dbReference type="InterPro" id="IPR040763">
    <property type="entry name" value="RNR_alpha_hel"/>
</dbReference>
<evidence type="ECO:0000256" key="6">
    <source>
        <dbReference type="ARBA" id="ARBA00022533"/>
    </source>
</evidence>
<dbReference type="GO" id="GO:0004748">
    <property type="term" value="F:ribonucleoside-diphosphate reductase activity, thioredoxin disulfide as acceptor"/>
    <property type="evidence" value="ECO:0007669"/>
    <property type="project" value="InterPro"/>
</dbReference>
<evidence type="ECO:0000256" key="2">
    <source>
        <dbReference type="ARBA" id="ARBA00005654"/>
    </source>
</evidence>
<dbReference type="PANTHER" id="PTHR43371:SF1">
    <property type="entry name" value="RIBONUCLEOSIDE-DIPHOSPHATE REDUCTASE"/>
    <property type="match status" value="1"/>
</dbReference>
<dbReference type="InterPro" id="IPR050862">
    <property type="entry name" value="RdRp_reductase_class-2"/>
</dbReference>
<dbReference type="AlphaFoldDB" id="A0A0R2EZK8"/>
<comment type="caution">
    <text evidence="18">The sequence shown here is derived from an EMBL/GenBank/DDBJ whole genome shotgun (WGS) entry which is preliminary data.</text>
</comment>
<dbReference type="Gene3D" id="3.30.1620.10">
    <property type="entry name" value="b-12 dependent (class ii) ribonucleotide reductase, Chain A, Domain 2"/>
    <property type="match status" value="1"/>
</dbReference>
<organism evidence="18 19">
    <name type="scientific">Secundilactobacillus similis DSM 23365 = JCM 2765</name>
    <dbReference type="NCBI Taxonomy" id="1423804"/>
    <lineage>
        <taxon>Bacteria</taxon>
        <taxon>Bacillati</taxon>
        <taxon>Bacillota</taxon>
        <taxon>Bacilli</taxon>
        <taxon>Lactobacillales</taxon>
        <taxon>Lactobacillaceae</taxon>
        <taxon>Secundilactobacillus</taxon>
    </lineage>
</organism>
<evidence type="ECO:0000256" key="9">
    <source>
        <dbReference type="ARBA" id="ARBA00023002"/>
    </source>
</evidence>
<dbReference type="GO" id="GO:0008998">
    <property type="term" value="F:ribonucleoside-triphosphate reductase (thioredoxin) activity"/>
    <property type="evidence" value="ECO:0007669"/>
    <property type="project" value="UniProtKB-EC"/>
</dbReference>
<evidence type="ECO:0000313" key="18">
    <source>
        <dbReference type="EMBL" id="KRN21777.1"/>
    </source>
</evidence>
<dbReference type="InterPro" id="IPR013345">
    <property type="entry name" value="RTP_Rdtase_AdoCbl-dep"/>
</dbReference>
<keyword evidence="7" id="KW-0846">Cobalamin</keyword>
<feature type="active site" evidence="14">
    <location>
        <position position="416"/>
    </location>
</feature>
<evidence type="ECO:0000256" key="15">
    <source>
        <dbReference type="PIRSR" id="PIRSR613345-2"/>
    </source>
</evidence>
<name>A0A0R2EZK8_9LACO</name>
<keyword evidence="11" id="KW-0676">Redox-active center</keyword>
<dbReference type="STRING" id="1423804.FD14_GL000961"/>
<evidence type="ECO:0000256" key="7">
    <source>
        <dbReference type="ARBA" id="ARBA00022628"/>
    </source>
</evidence>
<comment type="catalytic activity">
    <reaction evidence="13">
        <text>a 2'-deoxyribonucleoside 5'-triphosphate + [thioredoxin]-disulfide + H2O = a ribonucleoside 5'-triphosphate + [thioredoxin]-dithiol</text>
        <dbReference type="Rhea" id="RHEA:12701"/>
        <dbReference type="Rhea" id="RHEA-COMP:10698"/>
        <dbReference type="Rhea" id="RHEA-COMP:10700"/>
        <dbReference type="ChEBI" id="CHEBI:15377"/>
        <dbReference type="ChEBI" id="CHEBI:29950"/>
        <dbReference type="ChEBI" id="CHEBI:50058"/>
        <dbReference type="ChEBI" id="CHEBI:61557"/>
        <dbReference type="ChEBI" id="CHEBI:61560"/>
        <dbReference type="EC" id="1.17.4.2"/>
    </reaction>
</comment>